<accession>A0A975DKL9</accession>
<name>A0A975DKL9_9GAMM</name>
<organism evidence="2 3">
    <name type="scientific">Pseudoalteromonas xiamenensis</name>
    <dbReference type="NCBI Taxonomy" id="882626"/>
    <lineage>
        <taxon>Bacteria</taxon>
        <taxon>Pseudomonadati</taxon>
        <taxon>Pseudomonadota</taxon>
        <taxon>Gammaproteobacteria</taxon>
        <taxon>Alteromonadales</taxon>
        <taxon>Pseudoalteromonadaceae</taxon>
        <taxon>Pseudoalteromonas</taxon>
    </lineage>
</organism>
<evidence type="ECO:0000313" key="3">
    <source>
        <dbReference type="Proteomes" id="UP000664904"/>
    </source>
</evidence>
<evidence type="ECO:0000313" key="2">
    <source>
        <dbReference type="EMBL" id="QTH73470.1"/>
    </source>
</evidence>
<feature type="signal peptide" evidence="1">
    <location>
        <begin position="1"/>
        <end position="19"/>
    </location>
</feature>
<evidence type="ECO:0008006" key="4">
    <source>
        <dbReference type="Google" id="ProtNLM"/>
    </source>
</evidence>
<gene>
    <name evidence="2" type="ORF">J5O05_18425</name>
</gene>
<sequence length="182" mass="20132">MGRLLILILSLFVSLQVQADEQIKVHQVAEKYFSAVKSYDVSVLAGMLHPEALNKFRSAFDGAFGGSKSEQAQKDLLPLFSVSGVQEFNSLTDVDAYKRMTAFFAKAEPKLLEIMKSSTFSIANVSVDGDVAYVNYSMTMKINGSPLSQDSVQKFKLFNDNWLALLPPSGEATITNLNTRYK</sequence>
<geneLocation type="plasmid" evidence="2 3">
    <name>unnamed5</name>
</geneLocation>
<protein>
    <recommendedName>
        <fullName evidence="4">SnoaL-like domain-containing protein</fullName>
    </recommendedName>
</protein>
<keyword evidence="2" id="KW-0614">Plasmid</keyword>
<proteinExistence type="predicted"/>
<feature type="chain" id="PRO_5037632749" description="SnoaL-like domain-containing protein" evidence="1">
    <location>
        <begin position="20"/>
        <end position="182"/>
    </location>
</feature>
<evidence type="ECO:0000256" key="1">
    <source>
        <dbReference type="SAM" id="SignalP"/>
    </source>
</evidence>
<dbReference type="AlphaFoldDB" id="A0A975DKL9"/>
<dbReference type="Gene3D" id="3.10.450.50">
    <property type="match status" value="1"/>
</dbReference>
<dbReference type="EMBL" id="CP072135">
    <property type="protein sequence ID" value="QTH73470.1"/>
    <property type="molecule type" value="Genomic_DNA"/>
</dbReference>
<dbReference type="KEGG" id="pxi:J5O05_18425"/>
<reference evidence="2" key="1">
    <citation type="submission" date="2021-03" db="EMBL/GenBank/DDBJ databases">
        <title>Complete Genome of Pseudoalteromonas xiamenensis STKMTI.2, a new potential marine bacterium producing anti-Vibrio compounds.</title>
        <authorList>
            <person name="Handayani D.P."/>
            <person name="Isnansetyo A."/>
            <person name="Istiqomah I."/>
            <person name="Jumina J."/>
        </authorList>
    </citation>
    <scope>NUCLEOTIDE SEQUENCE</scope>
    <source>
        <strain evidence="2">STKMTI.2</strain>
        <plasmid evidence="2">unnamed5</plasmid>
    </source>
</reference>
<keyword evidence="1" id="KW-0732">Signal</keyword>
<dbReference type="Proteomes" id="UP000664904">
    <property type="component" value="Plasmid unnamed5"/>
</dbReference>
<keyword evidence="3" id="KW-1185">Reference proteome</keyword>
<dbReference type="RefSeq" id="WP_208845082.1">
    <property type="nucleotide sequence ID" value="NZ_CP072135.1"/>
</dbReference>